<feature type="transmembrane region" description="Helical" evidence="1">
    <location>
        <begin position="228"/>
        <end position="248"/>
    </location>
</feature>
<dbReference type="EMBL" id="CAXDID020000006">
    <property type="protein sequence ID" value="CAL5975114.1"/>
    <property type="molecule type" value="Genomic_DNA"/>
</dbReference>
<protein>
    <submittedName>
        <fullName evidence="2">Uncharacterized protein</fullName>
    </submittedName>
</protein>
<evidence type="ECO:0000313" key="4">
    <source>
        <dbReference type="Proteomes" id="UP001642409"/>
    </source>
</evidence>
<keyword evidence="4" id="KW-1185">Reference proteome</keyword>
<feature type="transmembrane region" description="Helical" evidence="1">
    <location>
        <begin position="191"/>
        <end position="216"/>
    </location>
</feature>
<dbReference type="AlphaFoldDB" id="A0AA86TT47"/>
<evidence type="ECO:0000313" key="2">
    <source>
        <dbReference type="EMBL" id="CAI9927716.1"/>
    </source>
</evidence>
<evidence type="ECO:0000256" key="1">
    <source>
        <dbReference type="SAM" id="Phobius"/>
    </source>
</evidence>
<dbReference type="EMBL" id="CATOUU010000386">
    <property type="protein sequence ID" value="CAI9927716.1"/>
    <property type="molecule type" value="Genomic_DNA"/>
</dbReference>
<feature type="transmembrane region" description="Helical" evidence="1">
    <location>
        <begin position="254"/>
        <end position="272"/>
    </location>
</feature>
<name>A0AA86TT47_9EUKA</name>
<keyword evidence="1" id="KW-0472">Membrane</keyword>
<reference evidence="3 4" key="2">
    <citation type="submission" date="2024-07" db="EMBL/GenBank/DDBJ databases">
        <authorList>
            <person name="Akdeniz Z."/>
        </authorList>
    </citation>
    <scope>NUCLEOTIDE SEQUENCE [LARGE SCALE GENOMIC DNA]</scope>
</reference>
<sequence>MKNPLFGPYDIQSYEDFVDDLCITGDGCRIAEHLPVIGYEIAYGLLPLLVSLVLMIVTPSIWGCVLCCNKFLKVQREQKVLDKERKEMMEELNIKVDKKATRASQLELLVQNFKFKYLTRFSFNSFRLYLIPHAWLERPFSVQFLFRFLKQSLSFIQSDKAIGDWEGRVYLCWCKLAFVASQAALRSSLQFVFVGGGWCTFGRLAYCVCLFGVLLGQLVHFHDVQCWVQFRFFVSFVIVFFLLFVFFVLLVFQFFIFLFFHFSFLFLCLVLGF</sequence>
<reference evidence="2" key="1">
    <citation type="submission" date="2023-06" db="EMBL/GenBank/DDBJ databases">
        <authorList>
            <person name="Kurt Z."/>
        </authorList>
    </citation>
    <scope>NUCLEOTIDE SEQUENCE</scope>
</reference>
<keyword evidence="1" id="KW-0812">Transmembrane</keyword>
<evidence type="ECO:0000313" key="3">
    <source>
        <dbReference type="EMBL" id="CAL5975114.1"/>
    </source>
</evidence>
<organism evidence="2">
    <name type="scientific">Hexamita inflata</name>
    <dbReference type="NCBI Taxonomy" id="28002"/>
    <lineage>
        <taxon>Eukaryota</taxon>
        <taxon>Metamonada</taxon>
        <taxon>Diplomonadida</taxon>
        <taxon>Hexamitidae</taxon>
        <taxon>Hexamitinae</taxon>
        <taxon>Hexamita</taxon>
    </lineage>
</organism>
<keyword evidence="1" id="KW-1133">Transmembrane helix</keyword>
<dbReference type="Proteomes" id="UP001642409">
    <property type="component" value="Unassembled WGS sequence"/>
</dbReference>
<feature type="transmembrane region" description="Helical" evidence="1">
    <location>
        <begin position="41"/>
        <end position="68"/>
    </location>
</feature>
<comment type="caution">
    <text evidence="2">The sequence shown here is derived from an EMBL/GenBank/DDBJ whole genome shotgun (WGS) entry which is preliminary data.</text>
</comment>
<accession>A0AA86TT47</accession>
<gene>
    <name evidence="2" type="ORF">HINF_LOCUS15361</name>
    <name evidence="3" type="ORF">HINF_LOCUS3170</name>
</gene>
<proteinExistence type="predicted"/>